<dbReference type="SUPFAM" id="SSF103642">
    <property type="entry name" value="Sec-C motif"/>
    <property type="match status" value="1"/>
</dbReference>
<dbReference type="Pfam" id="PF02810">
    <property type="entry name" value="SEC-C"/>
    <property type="match status" value="1"/>
</dbReference>
<organism evidence="2 3">
    <name type="scientific">Glaciecola punicea ACAM 611</name>
    <dbReference type="NCBI Taxonomy" id="1121923"/>
    <lineage>
        <taxon>Bacteria</taxon>
        <taxon>Pseudomonadati</taxon>
        <taxon>Pseudomonadota</taxon>
        <taxon>Gammaproteobacteria</taxon>
        <taxon>Alteromonadales</taxon>
        <taxon>Alteromonadaceae</taxon>
        <taxon>Glaciecola</taxon>
    </lineage>
</organism>
<feature type="region of interest" description="Disordered" evidence="1">
    <location>
        <begin position="1"/>
        <end position="26"/>
    </location>
</feature>
<feature type="compositionally biased region" description="Basic and acidic residues" evidence="1">
    <location>
        <begin position="1"/>
        <end position="25"/>
    </location>
</feature>
<reference evidence="2 3" key="1">
    <citation type="journal article" date="2012" name="J. Bacteriol.">
        <title>Genome sequence of proteorhodopsin-containing sea ice bacterium Glaciecola punicea ACAM 611T.</title>
        <authorList>
            <person name="Qin Q.-L."/>
            <person name="Xie B.-B."/>
            <person name="Shu Y.-L."/>
            <person name="Rong J.-C."/>
            <person name="Zhao D.-L."/>
            <person name="Zhang X.-Y."/>
            <person name="Chen X.-L."/>
            <person name="Zhou B.-C."/>
            <person name="Zhanga Y.-Z."/>
        </authorList>
    </citation>
    <scope>NUCLEOTIDE SEQUENCE [LARGE SCALE GENOMIC DNA]</scope>
    <source>
        <strain evidence="2 3">ACAM 611</strain>
    </source>
</reference>
<dbReference type="Gene3D" id="3.10.450.50">
    <property type="match status" value="1"/>
</dbReference>
<keyword evidence="3" id="KW-1185">Reference proteome</keyword>
<dbReference type="Proteomes" id="UP000053586">
    <property type="component" value="Unassembled WGS sequence"/>
</dbReference>
<dbReference type="AlphaFoldDB" id="H5T917"/>
<dbReference type="InterPro" id="IPR004027">
    <property type="entry name" value="SEC_C_motif"/>
</dbReference>
<sequence length="56" mass="6108">MTNKIVEHGEEGHVHGPECGHHHESQTPIVRGGAKIGRNDLCPCGSNKKYKKCCAK</sequence>
<reference evidence="2 3" key="2">
    <citation type="journal article" date="2017" name="Antonie Van Leeuwenhoek">
        <title>Rhizobium rhizosphaerae sp. nov., a novel species isolated from rice rhizosphere.</title>
        <authorList>
            <person name="Zhao J.J."/>
            <person name="Zhang J."/>
            <person name="Zhang R.J."/>
            <person name="Zhang C.W."/>
            <person name="Yin H.Q."/>
            <person name="Zhang X.X."/>
        </authorList>
    </citation>
    <scope>NUCLEOTIDE SEQUENCE [LARGE SCALE GENOMIC DNA]</scope>
    <source>
        <strain evidence="2 3">ACAM 611</strain>
    </source>
</reference>
<name>H5T917_9ALTE</name>
<evidence type="ECO:0000313" key="3">
    <source>
        <dbReference type="Proteomes" id="UP000053586"/>
    </source>
</evidence>
<dbReference type="RefSeq" id="WP_006003307.1">
    <property type="nucleotide sequence ID" value="NZ_BAET01000007.1"/>
</dbReference>
<gene>
    <name evidence="2" type="ORF">GPUN_0654</name>
</gene>
<proteinExistence type="predicted"/>
<accession>H5T917</accession>
<evidence type="ECO:0000313" key="2">
    <source>
        <dbReference type="EMBL" id="GAB54794.1"/>
    </source>
</evidence>
<dbReference type="OrthoDB" id="570299at2"/>
<comment type="caution">
    <text evidence="2">The sequence shown here is derived from an EMBL/GenBank/DDBJ whole genome shotgun (WGS) entry which is preliminary data.</text>
</comment>
<evidence type="ECO:0000256" key="1">
    <source>
        <dbReference type="SAM" id="MobiDB-lite"/>
    </source>
</evidence>
<dbReference type="EMBL" id="BAET01000007">
    <property type="protein sequence ID" value="GAB54794.1"/>
    <property type="molecule type" value="Genomic_DNA"/>
</dbReference>
<protein>
    <recommendedName>
        <fullName evidence="4">Zinc chelation protein SecC</fullName>
    </recommendedName>
</protein>
<evidence type="ECO:0008006" key="4">
    <source>
        <dbReference type="Google" id="ProtNLM"/>
    </source>
</evidence>